<dbReference type="Gene3D" id="3.60.40.10">
    <property type="entry name" value="PPM-type phosphatase domain"/>
    <property type="match status" value="1"/>
</dbReference>
<gene>
    <name evidence="4" type="ORF">S01H1_26331</name>
</gene>
<feature type="non-terminal residue" evidence="4">
    <location>
        <position position="282"/>
    </location>
</feature>
<evidence type="ECO:0000259" key="3">
    <source>
        <dbReference type="Pfam" id="PF07228"/>
    </source>
</evidence>
<evidence type="ECO:0000256" key="2">
    <source>
        <dbReference type="SAM" id="Phobius"/>
    </source>
</evidence>
<dbReference type="Pfam" id="PF07228">
    <property type="entry name" value="SpoIIE"/>
    <property type="match status" value="1"/>
</dbReference>
<sequence length="282" mass="31559">IYRIACTLILIIQYVVVRQTEPSRLSYLHAYFISVIVGGMIALMTVNLGGFDSSYYAGLNLVIVGVNLWMPWKALHSAINSFIVIGMYASLNAIAGQDYTPSILINNLFFLCATAIIAVSINHVKHKLVKKEFYLLVELKKARDALWSEMELAKRIQTALLPLKEKMKGFDIAATMVPAKEVGGDYYDIMETPKRDKWVAIGDVSGHGVDSGLIMMMAQTSIMSMVNNLTDCKPSEVLNSVNRVIRENISRLGSDYYMTMMAIRLDEDQMTIAGKHQDVLIY</sequence>
<comment type="caution">
    <text evidence="4">The sequence shown here is derived from an EMBL/GenBank/DDBJ whole genome shotgun (WGS) entry which is preliminary data.</text>
</comment>
<keyword evidence="2" id="KW-0472">Membrane</keyword>
<dbReference type="AlphaFoldDB" id="X0V6E6"/>
<keyword evidence="1" id="KW-0378">Hydrolase</keyword>
<accession>X0V6E6</accession>
<proteinExistence type="predicted"/>
<dbReference type="InterPro" id="IPR001932">
    <property type="entry name" value="PPM-type_phosphatase-like_dom"/>
</dbReference>
<feature type="non-terminal residue" evidence="4">
    <location>
        <position position="1"/>
    </location>
</feature>
<dbReference type="PANTHER" id="PTHR43156">
    <property type="entry name" value="STAGE II SPORULATION PROTEIN E-RELATED"/>
    <property type="match status" value="1"/>
</dbReference>
<feature type="transmembrane region" description="Helical" evidence="2">
    <location>
        <begin position="28"/>
        <end position="48"/>
    </location>
</feature>
<reference evidence="4" key="1">
    <citation type="journal article" date="2014" name="Front. Microbiol.">
        <title>High frequency of phylogenetically diverse reductive dehalogenase-homologous genes in deep subseafloor sedimentary metagenomes.</title>
        <authorList>
            <person name="Kawai M."/>
            <person name="Futagami T."/>
            <person name="Toyoda A."/>
            <person name="Takaki Y."/>
            <person name="Nishi S."/>
            <person name="Hori S."/>
            <person name="Arai W."/>
            <person name="Tsubouchi T."/>
            <person name="Morono Y."/>
            <person name="Uchiyama I."/>
            <person name="Ito T."/>
            <person name="Fujiyama A."/>
            <person name="Inagaki F."/>
            <person name="Takami H."/>
        </authorList>
    </citation>
    <scope>NUCLEOTIDE SEQUENCE</scope>
    <source>
        <strain evidence="4">Expedition CK06-06</strain>
    </source>
</reference>
<evidence type="ECO:0000313" key="4">
    <source>
        <dbReference type="EMBL" id="GAF96215.1"/>
    </source>
</evidence>
<dbReference type="InterPro" id="IPR052016">
    <property type="entry name" value="Bact_Sigma-Reg"/>
</dbReference>
<dbReference type="GO" id="GO:0016791">
    <property type="term" value="F:phosphatase activity"/>
    <property type="evidence" value="ECO:0007669"/>
    <property type="project" value="TreeGrafter"/>
</dbReference>
<keyword evidence="2" id="KW-1133">Transmembrane helix</keyword>
<feature type="transmembrane region" description="Helical" evidence="2">
    <location>
        <begin position="78"/>
        <end position="96"/>
    </location>
</feature>
<protein>
    <recommendedName>
        <fullName evidence="3">PPM-type phosphatase domain-containing protein</fullName>
    </recommendedName>
</protein>
<organism evidence="4">
    <name type="scientific">marine sediment metagenome</name>
    <dbReference type="NCBI Taxonomy" id="412755"/>
    <lineage>
        <taxon>unclassified sequences</taxon>
        <taxon>metagenomes</taxon>
        <taxon>ecological metagenomes</taxon>
    </lineage>
</organism>
<dbReference type="EMBL" id="BARS01015954">
    <property type="protein sequence ID" value="GAF96215.1"/>
    <property type="molecule type" value="Genomic_DNA"/>
</dbReference>
<evidence type="ECO:0000256" key="1">
    <source>
        <dbReference type="ARBA" id="ARBA00022801"/>
    </source>
</evidence>
<dbReference type="InterPro" id="IPR036457">
    <property type="entry name" value="PPM-type-like_dom_sf"/>
</dbReference>
<feature type="domain" description="PPM-type phosphatase" evidence="3">
    <location>
        <begin position="198"/>
        <end position="271"/>
    </location>
</feature>
<name>X0V6E6_9ZZZZ</name>
<keyword evidence="2" id="KW-0812">Transmembrane</keyword>
<feature type="transmembrane region" description="Helical" evidence="2">
    <location>
        <begin position="103"/>
        <end position="121"/>
    </location>
</feature>
<dbReference type="PANTHER" id="PTHR43156:SF2">
    <property type="entry name" value="STAGE II SPORULATION PROTEIN E"/>
    <property type="match status" value="1"/>
</dbReference>